<evidence type="ECO:0000256" key="1">
    <source>
        <dbReference type="ARBA" id="ARBA00022801"/>
    </source>
</evidence>
<dbReference type="Gene3D" id="3.40.50.300">
    <property type="entry name" value="P-loop containing nucleotide triphosphate hydrolases"/>
    <property type="match status" value="1"/>
</dbReference>
<dbReference type="OrthoDB" id="9788517at2"/>
<dbReference type="EMBL" id="LQNU01000075">
    <property type="protein sequence ID" value="KZE76711.1"/>
    <property type="molecule type" value="Genomic_DNA"/>
</dbReference>
<dbReference type="GO" id="GO:0004132">
    <property type="term" value="F:dCMP deaminase activity"/>
    <property type="evidence" value="ECO:0007669"/>
    <property type="project" value="TreeGrafter"/>
</dbReference>
<dbReference type="PANTHER" id="PTHR11086">
    <property type="entry name" value="DEOXYCYTIDYLATE DEAMINASE-RELATED"/>
    <property type="match status" value="1"/>
</dbReference>
<evidence type="ECO:0000259" key="2">
    <source>
        <dbReference type="PROSITE" id="PS51747"/>
    </source>
</evidence>
<keyword evidence="4" id="KW-1185">Reference proteome</keyword>
<sequence length="713" mass="82651">MSLNEFYKLREDFIILGLTGKMQAGADKVVEILKSENLSENNKTFLDKFPDKYKVISQSESIKYRRINDFYNYEKNWKKFDIIEYKDVVLLFILKKCYKDNNNDFADAITNWINDLGTYKTFESPRFCSEKGIAKGSKEFIESSFNSFLKDELGKLKQDQKLTFNNDDFILSVKDNSIFFSTEYQEFAKSFFSKLDGFSIYLRHKLIHITSYCLRRFGSLEISRISKDARAPEKLKDIYKIAEVINAIIKHRRKETGGKAHIIIDRLKNSYEMNFFREKYSGYYTIAINRDEKSRKESIRSKINVEYTGDTEKIKQNFTLIEDLDKTEYLVSEFKEGKFEGFDIENCVQKADYHIWYDNELSSTDFYDRFKIDGKGNLLDNHQSENPKILERTNYYYVYQPLLIQVLKLTALIKQPALITPSYTERIMQIAFNAKLNSGCISRQVGAVVTSKNFSVKGIGWNEVANGQLPCSSRDIRDFESANKEDNHGFTLLELGESDYKYKDNKTFREKVLEDIKKIEPLDDNLQGRPCSFCFKSHHNAYEAKENQVHTRSLHAEENAMLQISKDGGQPLAGGNLFTTASTCELCAKKAYQLGIKNIFYIDVYPGISNDQILNNGYNIPNKFAYQGAIGRGFNKLYEPFMSQKDELYIRTKFKPTVSQKEQALQLQKIIGSKISERTAELKEFLNSIKEDSNIVDKIVDLMEKGLLNDSDS</sequence>
<name>A0A163WR40_9FLAO</name>
<evidence type="ECO:0000313" key="3">
    <source>
        <dbReference type="EMBL" id="KZE76711.1"/>
    </source>
</evidence>
<dbReference type="GO" id="GO:0005737">
    <property type="term" value="C:cytoplasm"/>
    <property type="evidence" value="ECO:0007669"/>
    <property type="project" value="TreeGrafter"/>
</dbReference>
<organism evidence="3 4">
    <name type="scientific">Myroides marinus</name>
    <dbReference type="NCBI Taxonomy" id="703342"/>
    <lineage>
        <taxon>Bacteria</taxon>
        <taxon>Pseudomonadati</taxon>
        <taxon>Bacteroidota</taxon>
        <taxon>Flavobacteriia</taxon>
        <taxon>Flavobacteriales</taxon>
        <taxon>Flavobacteriaceae</taxon>
        <taxon>Myroides</taxon>
    </lineage>
</organism>
<dbReference type="RefSeq" id="WP_052243522.1">
    <property type="nucleotide sequence ID" value="NZ_JWJO01000015.1"/>
</dbReference>
<dbReference type="Proteomes" id="UP000076630">
    <property type="component" value="Unassembled WGS sequence"/>
</dbReference>
<dbReference type="PANTHER" id="PTHR11086:SF18">
    <property type="entry name" value="DEOXYCYTIDYLATE DEAMINASE"/>
    <property type="match status" value="1"/>
</dbReference>
<dbReference type="AlphaFoldDB" id="A0A163WR40"/>
<proteinExistence type="predicted"/>
<gene>
    <name evidence="3" type="ORF">AV926_14980</name>
</gene>
<dbReference type="PROSITE" id="PS51747">
    <property type="entry name" value="CYT_DCMP_DEAMINASES_2"/>
    <property type="match status" value="1"/>
</dbReference>
<accession>A0A163WR40</accession>
<feature type="domain" description="CMP/dCMP-type deaminase" evidence="2">
    <location>
        <begin position="503"/>
        <end position="621"/>
    </location>
</feature>
<protein>
    <recommendedName>
        <fullName evidence="2">CMP/dCMP-type deaminase domain-containing protein</fullName>
    </recommendedName>
</protein>
<dbReference type="Gene3D" id="3.40.140.10">
    <property type="entry name" value="Cytidine Deaminase, domain 2"/>
    <property type="match status" value="1"/>
</dbReference>
<evidence type="ECO:0000313" key="4">
    <source>
        <dbReference type="Proteomes" id="UP000076630"/>
    </source>
</evidence>
<dbReference type="InterPro" id="IPR016193">
    <property type="entry name" value="Cytidine_deaminase-like"/>
</dbReference>
<comment type="caution">
    <text evidence="3">The sequence shown here is derived from an EMBL/GenBank/DDBJ whole genome shotgun (WGS) entry which is preliminary data.</text>
</comment>
<dbReference type="InterPro" id="IPR015517">
    <property type="entry name" value="dCMP_deaminase-rel"/>
</dbReference>
<dbReference type="InterPro" id="IPR027417">
    <property type="entry name" value="P-loop_NTPase"/>
</dbReference>
<dbReference type="InterPro" id="IPR002125">
    <property type="entry name" value="CMP_dCMP_dom"/>
</dbReference>
<dbReference type="SUPFAM" id="SSF53927">
    <property type="entry name" value="Cytidine deaminase-like"/>
    <property type="match status" value="1"/>
</dbReference>
<keyword evidence="1" id="KW-0378">Hydrolase</keyword>
<dbReference type="Pfam" id="PF00383">
    <property type="entry name" value="dCMP_cyt_deam_1"/>
    <property type="match status" value="1"/>
</dbReference>
<reference evidence="3 4" key="1">
    <citation type="submission" date="2016-01" db="EMBL/GenBank/DDBJ databases">
        <title>Whole genome sequencing of Myroides marinus L41.</title>
        <authorList>
            <person name="Hong K.W."/>
        </authorList>
    </citation>
    <scope>NUCLEOTIDE SEQUENCE [LARGE SCALE GENOMIC DNA]</scope>
    <source>
        <strain evidence="3 4">L41</strain>
    </source>
</reference>